<gene>
    <name evidence="1" type="ORF">H6A13_12855</name>
</gene>
<dbReference type="AlphaFoldDB" id="A0A939BCU1"/>
<feature type="non-terminal residue" evidence="1">
    <location>
        <position position="1"/>
    </location>
</feature>
<accession>A0A939BCU1</accession>
<evidence type="ECO:0000313" key="1">
    <source>
        <dbReference type="EMBL" id="MBM6827964.1"/>
    </source>
</evidence>
<comment type="caution">
    <text evidence="1">The sequence shown here is derived from an EMBL/GenBank/DDBJ whole genome shotgun (WGS) entry which is preliminary data.</text>
</comment>
<proteinExistence type="predicted"/>
<evidence type="ECO:0008006" key="3">
    <source>
        <dbReference type="Google" id="ProtNLM"/>
    </source>
</evidence>
<dbReference type="Proteomes" id="UP000713880">
    <property type="component" value="Unassembled WGS sequence"/>
</dbReference>
<evidence type="ECO:0000313" key="2">
    <source>
        <dbReference type="Proteomes" id="UP000713880"/>
    </source>
</evidence>
<sequence>MLNINYGHNRELMKKCRRLEEYAIFVDTIRKNQAKGQDLQEAVETAVESCIAGGVLADILRAQKAEVVQMVLEGFDQEAYEKAMKKEGYEDGYQEGKEDGYQEGIEQGIERGICGLIRSLKEFDIPKGQILQKLQDTYELTEEEARGCIEKYW</sequence>
<protein>
    <recommendedName>
        <fullName evidence="3">Flagellar assembly protein H</fullName>
    </recommendedName>
</protein>
<organism evidence="1 2">
    <name type="scientific">Mordavella massiliensis</name>
    <dbReference type="NCBI Taxonomy" id="1871024"/>
    <lineage>
        <taxon>Bacteria</taxon>
        <taxon>Bacillati</taxon>
        <taxon>Bacillota</taxon>
        <taxon>Clostridia</taxon>
        <taxon>Eubacteriales</taxon>
        <taxon>Clostridiaceae</taxon>
        <taxon>Mordavella</taxon>
    </lineage>
</organism>
<reference evidence="1" key="2">
    <citation type="journal article" date="2021" name="Sci. Rep.">
        <title>The distribution of antibiotic resistance genes in chicken gut microbiota commensals.</title>
        <authorList>
            <person name="Juricova H."/>
            <person name="Matiasovicova J."/>
            <person name="Kubasova T."/>
            <person name="Cejkova D."/>
            <person name="Rychlik I."/>
        </authorList>
    </citation>
    <scope>NUCLEOTIDE SEQUENCE</scope>
    <source>
        <strain evidence="1">An420c</strain>
    </source>
</reference>
<dbReference type="EMBL" id="JACJLV010000094">
    <property type="protein sequence ID" value="MBM6827964.1"/>
    <property type="molecule type" value="Genomic_DNA"/>
</dbReference>
<reference evidence="1" key="1">
    <citation type="submission" date="2020-08" db="EMBL/GenBank/DDBJ databases">
        <authorList>
            <person name="Cejkova D."/>
            <person name="Kubasova T."/>
            <person name="Jahodarova E."/>
            <person name="Rychlik I."/>
        </authorList>
    </citation>
    <scope>NUCLEOTIDE SEQUENCE</scope>
    <source>
        <strain evidence="1">An420c</strain>
    </source>
</reference>
<name>A0A939BCU1_9CLOT</name>
<keyword evidence="2" id="KW-1185">Reference proteome</keyword>